<dbReference type="EMBL" id="RYZH01000015">
    <property type="protein sequence ID" value="RUL88010.1"/>
    <property type="molecule type" value="Genomic_DNA"/>
</dbReference>
<dbReference type="Gene3D" id="3.30.2310.20">
    <property type="entry name" value="RelE-like"/>
    <property type="match status" value="1"/>
</dbReference>
<dbReference type="InterPro" id="IPR035093">
    <property type="entry name" value="RelE/ParE_toxin_dom_sf"/>
</dbReference>
<reference evidence="2 3" key="2">
    <citation type="submission" date="2019-01" db="EMBL/GenBank/DDBJ databases">
        <title>Tautonia sociabilis, a novel thermotolerant planctomycete of Isosphaeraceae family, isolated from a 4000 m deep subterranean habitat.</title>
        <authorList>
            <person name="Kovaleva O.L."/>
            <person name="Elcheninov A.G."/>
            <person name="Van Heerden E."/>
            <person name="Toshchakov S.V."/>
            <person name="Novikov A."/>
            <person name="Bonch-Osmolovskaya E.A."/>
            <person name="Kublanov I.V."/>
        </authorList>
    </citation>
    <scope>NUCLEOTIDE SEQUENCE [LARGE SCALE GENOMIC DNA]</scope>
    <source>
        <strain evidence="2 3">GM2012</strain>
    </source>
</reference>
<dbReference type="OrthoDB" id="286630at2"/>
<gene>
    <name evidence="2" type="ORF">TsocGM_09825</name>
</gene>
<evidence type="ECO:0000313" key="2">
    <source>
        <dbReference type="EMBL" id="RUL88010.1"/>
    </source>
</evidence>
<evidence type="ECO:0000256" key="1">
    <source>
        <dbReference type="ARBA" id="ARBA00022649"/>
    </source>
</evidence>
<dbReference type="Pfam" id="PF05016">
    <property type="entry name" value="ParE_toxin"/>
    <property type="match status" value="1"/>
</dbReference>
<comment type="caution">
    <text evidence="2">The sequence shown here is derived from an EMBL/GenBank/DDBJ whole genome shotgun (WGS) entry which is preliminary data.</text>
</comment>
<dbReference type="RefSeq" id="WP_126725131.1">
    <property type="nucleotide sequence ID" value="NZ_RYZH01000015.1"/>
</dbReference>
<reference evidence="2 3" key="1">
    <citation type="submission" date="2018-12" db="EMBL/GenBank/DDBJ databases">
        <authorList>
            <person name="Toschakov S.V."/>
        </authorList>
    </citation>
    <scope>NUCLEOTIDE SEQUENCE [LARGE SCALE GENOMIC DNA]</scope>
    <source>
        <strain evidence="2 3">GM2012</strain>
    </source>
</reference>
<organism evidence="2 3">
    <name type="scientific">Tautonia sociabilis</name>
    <dbReference type="NCBI Taxonomy" id="2080755"/>
    <lineage>
        <taxon>Bacteria</taxon>
        <taxon>Pseudomonadati</taxon>
        <taxon>Planctomycetota</taxon>
        <taxon>Planctomycetia</taxon>
        <taxon>Isosphaerales</taxon>
        <taxon>Isosphaeraceae</taxon>
        <taxon>Tautonia</taxon>
    </lineage>
</organism>
<accession>A0A432ML57</accession>
<dbReference type="AlphaFoldDB" id="A0A432ML57"/>
<dbReference type="InterPro" id="IPR007712">
    <property type="entry name" value="RelE/ParE_toxin"/>
</dbReference>
<evidence type="ECO:0000313" key="3">
    <source>
        <dbReference type="Proteomes" id="UP000280296"/>
    </source>
</evidence>
<proteinExistence type="predicted"/>
<dbReference type="Proteomes" id="UP000280296">
    <property type="component" value="Unassembled WGS sequence"/>
</dbReference>
<keyword evidence="3" id="KW-1185">Reference proteome</keyword>
<keyword evidence="1" id="KW-1277">Toxin-antitoxin system</keyword>
<protein>
    <submittedName>
        <fullName evidence="2">Type II toxin-antitoxin system RelE/ParE family toxin</fullName>
    </submittedName>
</protein>
<sequence length="110" mass="12762">MSYRVRLTRDAEADFEQRLTALAERSPEAAQRLNDRFEDALFRLRDFPLSCGFAYEDPAFPEEIRHLLFGIHPKRRYRALFTVRGDEVVILAIRAPGEKPVRPEDMAPEG</sequence>
<name>A0A432ML57_9BACT</name>